<sequence length="56" mass="5963">MTNPSTTALISAGTMDTIAISVTVTIPPMRIMVPISPSRPIPGETGFRQFPYVGSR</sequence>
<dbReference type="AlphaFoldDB" id="A0A9W6S6M9"/>
<dbReference type="Proteomes" id="UP001165074">
    <property type="component" value="Unassembled WGS sequence"/>
</dbReference>
<keyword evidence="3" id="KW-1185">Reference proteome</keyword>
<dbReference type="EMBL" id="BSTK01000006">
    <property type="protein sequence ID" value="GLY86657.1"/>
    <property type="molecule type" value="Genomic_DNA"/>
</dbReference>
<comment type="caution">
    <text evidence="2">The sequence shown here is derived from an EMBL/GenBank/DDBJ whole genome shotgun (WGS) entry which is preliminary data.</text>
</comment>
<evidence type="ECO:0000256" key="1">
    <source>
        <dbReference type="SAM" id="MobiDB-lite"/>
    </source>
</evidence>
<evidence type="ECO:0000313" key="3">
    <source>
        <dbReference type="Proteomes" id="UP001165074"/>
    </source>
</evidence>
<protein>
    <submittedName>
        <fullName evidence="2">Uncharacterized protein</fullName>
    </submittedName>
</protein>
<feature type="region of interest" description="Disordered" evidence="1">
    <location>
        <begin position="37"/>
        <end position="56"/>
    </location>
</feature>
<evidence type="ECO:0000313" key="2">
    <source>
        <dbReference type="EMBL" id="GLY86657.1"/>
    </source>
</evidence>
<gene>
    <name evidence="2" type="ORF">Airi02_045860</name>
</gene>
<reference evidence="2" key="1">
    <citation type="submission" date="2023-03" db="EMBL/GenBank/DDBJ databases">
        <title>Actinoallomurus iriomotensis NBRC 103684.</title>
        <authorList>
            <person name="Ichikawa N."/>
            <person name="Sato H."/>
            <person name="Tonouchi N."/>
        </authorList>
    </citation>
    <scope>NUCLEOTIDE SEQUENCE</scope>
    <source>
        <strain evidence="2">NBRC 103684</strain>
    </source>
</reference>
<accession>A0A9W6S6M9</accession>
<proteinExistence type="predicted"/>
<name>A0A9W6S6M9_9ACTN</name>
<organism evidence="2 3">
    <name type="scientific">Actinoallomurus iriomotensis</name>
    <dbReference type="NCBI Taxonomy" id="478107"/>
    <lineage>
        <taxon>Bacteria</taxon>
        <taxon>Bacillati</taxon>
        <taxon>Actinomycetota</taxon>
        <taxon>Actinomycetes</taxon>
        <taxon>Streptosporangiales</taxon>
        <taxon>Thermomonosporaceae</taxon>
        <taxon>Actinoallomurus</taxon>
    </lineage>
</organism>